<feature type="signal peptide" evidence="1">
    <location>
        <begin position="1"/>
        <end position="24"/>
    </location>
</feature>
<organism evidence="2 3">
    <name type="scientific">Candidatus Geothrix skivensis</name>
    <dbReference type="NCBI Taxonomy" id="2954439"/>
    <lineage>
        <taxon>Bacteria</taxon>
        <taxon>Pseudomonadati</taxon>
        <taxon>Acidobacteriota</taxon>
        <taxon>Holophagae</taxon>
        <taxon>Holophagales</taxon>
        <taxon>Holophagaceae</taxon>
        <taxon>Geothrix</taxon>
    </lineage>
</organism>
<dbReference type="Pfam" id="PF19630">
    <property type="entry name" value="DUF6134"/>
    <property type="match status" value="1"/>
</dbReference>
<reference evidence="2" key="1">
    <citation type="submission" date="2020-10" db="EMBL/GenBank/DDBJ databases">
        <title>Connecting structure to function with the recovery of over 1000 high-quality activated sludge metagenome-assembled genomes encoding full-length rRNA genes using long-read sequencing.</title>
        <authorList>
            <person name="Singleton C.M."/>
            <person name="Petriglieri F."/>
            <person name="Kristensen J.M."/>
            <person name="Kirkegaard R.H."/>
            <person name="Michaelsen T.Y."/>
            <person name="Andersen M.H."/>
            <person name="Karst S.M."/>
            <person name="Dueholm M.S."/>
            <person name="Nielsen P.H."/>
            <person name="Albertsen M."/>
        </authorList>
    </citation>
    <scope>NUCLEOTIDE SEQUENCE</scope>
    <source>
        <strain evidence="2">Skiv_18-Q3-R9-52_MAXAC.067</strain>
    </source>
</reference>
<evidence type="ECO:0000313" key="2">
    <source>
        <dbReference type="EMBL" id="MBK9797767.1"/>
    </source>
</evidence>
<dbReference type="AlphaFoldDB" id="A0A9D7SHH2"/>
<proteinExistence type="predicted"/>
<accession>A0A9D7SHH2</accession>
<feature type="chain" id="PRO_5039611780" description="DUF3108 domain-containing protein" evidence="1">
    <location>
        <begin position="25"/>
        <end position="214"/>
    </location>
</feature>
<evidence type="ECO:0000313" key="3">
    <source>
        <dbReference type="Proteomes" id="UP000886657"/>
    </source>
</evidence>
<dbReference type="InterPro" id="IPR045767">
    <property type="entry name" value="DUF6134"/>
</dbReference>
<sequence length="214" mass="23842">MSLPGLRPLLLPWLLLAGAGPVQAGPQQWSFRVFLDDKPIGTHVFTLRDQGAQRELQSEARFTVTFLGLALYRYEHLAVERWKDDCLLSLEARTNDDGVRKAVQARLEGTSLSVDANGRKEQLPGCLKTFAYWNPAILAADRLLNAQTGRLEQVTIQAQGPDQITNARGQASQANRYRILGPEQPITLGYDAASRWVGLESRVGSGRRLTYRLE</sequence>
<evidence type="ECO:0000256" key="1">
    <source>
        <dbReference type="SAM" id="SignalP"/>
    </source>
</evidence>
<keyword evidence="1" id="KW-0732">Signal</keyword>
<name>A0A9D7SHH2_9BACT</name>
<dbReference type="Proteomes" id="UP000886657">
    <property type="component" value="Unassembled WGS sequence"/>
</dbReference>
<evidence type="ECO:0008006" key="4">
    <source>
        <dbReference type="Google" id="ProtNLM"/>
    </source>
</evidence>
<gene>
    <name evidence="2" type="ORF">IPP58_15005</name>
</gene>
<dbReference type="EMBL" id="JADKIO010000011">
    <property type="protein sequence ID" value="MBK9797767.1"/>
    <property type="molecule type" value="Genomic_DNA"/>
</dbReference>
<comment type="caution">
    <text evidence="2">The sequence shown here is derived from an EMBL/GenBank/DDBJ whole genome shotgun (WGS) entry which is preliminary data.</text>
</comment>
<protein>
    <recommendedName>
        <fullName evidence="4">DUF3108 domain-containing protein</fullName>
    </recommendedName>
</protein>